<evidence type="ECO:0000313" key="3">
    <source>
        <dbReference type="Proteomes" id="UP000199377"/>
    </source>
</evidence>
<evidence type="ECO:0000256" key="1">
    <source>
        <dbReference type="SAM" id="MobiDB-lite"/>
    </source>
</evidence>
<protein>
    <submittedName>
        <fullName evidence="2">Uncharacterized protein</fullName>
    </submittedName>
</protein>
<dbReference type="STRING" id="1114924.SAMN05216258_10627"/>
<gene>
    <name evidence="2" type="ORF">SAMN05216258_10627</name>
</gene>
<sequence length="167" mass="17993">MSAPEGYEALAAVVAEALEQAAHGKGRERHAQGETPFDRQPICEIARMVGPGFNVGQAMKKGQEAMRLPPGRDDGGSLVESADDMLREVVRDVTRYGKSGKVTVTLTVEPNGESALKVKADVKATLPKRPQGEAFYWPTEDHDLTRTPPKDELDFGPRPVPGGMAKA</sequence>
<keyword evidence="3" id="KW-1185">Reference proteome</keyword>
<evidence type="ECO:0000313" key="2">
    <source>
        <dbReference type="EMBL" id="SFI35799.1"/>
    </source>
</evidence>
<feature type="compositionally biased region" description="Basic and acidic residues" evidence="1">
    <location>
        <begin position="139"/>
        <end position="155"/>
    </location>
</feature>
<feature type="region of interest" description="Disordered" evidence="1">
    <location>
        <begin position="131"/>
        <end position="167"/>
    </location>
</feature>
<organism evidence="2 3">
    <name type="scientific">Albimonas pacifica</name>
    <dbReference type="NCBI Taxonomy" id="1114924"/>
    <lineage>
        <taxon>Bacteria</taxon>
        <taxon>Pseudomonadati</taxon>
        <taxon>Pseudomonadota</taxon>
        <taxon>Alphaproteobacteria</taxon>
        <taxon>Rhodobacterales</taxon>
        <taxon>Paracoccaceae</taxon>
        <taxon>Albimonas</taxon>
    </lineage>
</organism>
<dbReference type="OrthoDB" id="7865065at2"/>
<dbReference type="EMBL" id="FOQH01000006">
    <property type="protein sequence ID" value="SFI35799.1"/>
    <property type="molecule type" value="Genomic_DNA"/>
</dbReference>
<dbReference type="RefSeq" id="WP_092860398.1">
    <property type="nucleotide sequence ID" value="NZ_FOQH01000006.1"/>
</dbReference>
<dbReference type="Proteomes" id="UP000199377">
    <property type="component" value="Unassembled WGS sequence"/>
</dbReference>
<accession>A0A1I3HJK3</accession>
<name>A0A1I3HJK3_9RHOB</name>
<reference evidence="2 3" key="1">
    <citation type="submission" date="2016-10" db="EMBL/GenBank/DDBJ databases">
        <authorList>
            <person name="de Groot N.N."/>
        </authorList>
    </citation>
    <scope>NUCLEOTIDE SEQUENCE [LARGE SCALE GENOMIC DNA]</scope>
    <source>
        <strain evidence="2 3">CGMCC 1.11030</strain>
    </source>
</reference>
<proteinExistence type="predicted"/>
<dbReference type="AlphaFoldDB" id="A0A1I3HJK3"/>